<accession>W6MQM1</accession>
<dbReference type="OrthoDB" id="4085867at2759"/>
<keyword evidence="3" id="KW-1185">Reference proteome</keyword>
<dbReference type="SUPFAM" id="SSF47473">
    <property type="entry name" value="EF-hand"/>
    <property type="match status" value="1"/>
</dbReference>
<dbReference type="HOGENOM" id="CLU_117800_1_0_1"/>
<evidence type="ECO:0000256" key="1">
    <source>
        <dbReference type="SAM" id="MobiDB-lite"/>
    </source>
</evidence>
<reference evidence="2" key="2">
    <citation type="submission" date="2014-02" db="EMBL/GenBank/DDBJ databases">
        <title>Complete DNA sequence of /Kuraishia capsulata/ illustrates novel genomic features among budding yeasts (/Saccharomycotina/).</title>
        <authorList>
            <person name="Morales L."/>
            <person name="Noel B."/>
            <person name="Porcel B."/>
            <person name="Marcet-Houben M."/>
            <person name="Hullo M-F."/>
            <person name="Sacerdot C."/>
            <person name="Tekaia F."/>
            <person name="Leh-Louis V."/>
            <person name="Despons L."/>
            <person name="Khanna V."/>
            <person name="Aury J-M."/>
            <person name="Barbe V."/>
            <person name="Couloux A."/>
            <person name="Labadie K."/>
            <person name="Pelletier E."/>
            <person name="Souciet J-L."/>
            <person name="Boekhout T."/>
            <person name="Gabaldon T."/>
            <person name="Wincker P."/>
            <person name="Dujon B."/>
        </authorList>
    </citation>
    <scope>NUCLEOTIDE SEQUENCE</scope>
    <source>
        <strain evidence="2">CBS 1993</strain>
    </source>
</reference>
<protein>
    <recommendedName>
        <fullName evidence="4">EF-hand domain-containing protein</fullName>
    </recommendedName>
</protein>
<feature type="region of interest" description="Disordered" evidence="1">
    <location>
        <begin position="1"/>
        <end position="22"/>
    </location>
</feature>
<dbReference type="GeneID" id="34522406"/>
<sequence>MPPKKGRDQLFNKERPNPPPEVEEELLEKFSNFCDENDSQDLLASQLMMFFKQELKIPDRLLVNVVVSDYVIEGTEVVGFEEYLSKSGLLVVMRDNVRKIDEAWKLFIRHCKKKDKKPGDVSKDGVYSERIYLDDLISLQQILNDNTPRGLLIDMIEVATQGARPYVNYADFAMVMGKMGELNF</sequence>
<evidence type="ECO:0000313" key="3">
    <source>
        <dbReference type="Proteomes" id="UP000019384"/>
    </source>
</evidence>
<dbReference type="InterPro" id="IPR011992">
    <property type="entry name" value="EF-hand-dom_pair"/>
</dbReference>
<dbReference type="AlphaFoldDB" id="W6MQM1"/>
<name>W6MQM1_9ASCO</name>
<gene>
    <name evidence="2" type="ORF">KUCA_T00005015001</name>
</gene>
<reference evidence="2" key="1">
    <citation type="submission" date="2013-12" db="EMBL/GenBank/DDBJ databases">
        <authorList>
            <person name="Genoscope - CEA"/>
        </authorList>
    </citation>
    <scope>NUCLEOTIDE SEQUENCE</scope>
    <source>
        <strain evidence="2">CBS 1993</strain>
    </source>
</reference>
<evidence type="ECO:0000313" key="2">
    <source>
        <dbReference type="EMBL" id="CDK29029.1"/>
    </source>
</evidence>
<dbReference type="RefSeq" id="XP_022461018.1">
    <property type="nucleotide sequence ID" value="XM_022606158.1"/>
</dbReference>
<dbReference type="EMBL" id="HG793130">
    <property type="protein sequence ID" value="CDK29029.1"/>
    <property type="molecule type" value="Genomic_DNA"/>
</dbReference>
<feature type="compositionally biased region" description="Basic and acidic residues" evidence="1">
    <location>
        <begin position="1"/>
        <end position="16"/>
    </location>
</feature>
<dbReference type="STRING" id="1382522.W6MQM1"/>
<evidence type="ECO:0008006" key="4">
    <source>
        <dbReference type="Google" id="ProtNLM"/>
    </source>
</evidence>
<organism evidence="2 3">
    <name type="scientific">Kuraishia capsulata CBS 1993</name>
    <dbReference type="NCBI Taxonomy" id="1382522"/>
    <lineage>
        <taxon>Eukaryota</taxon>
        <taxon>Fungi</taxon>
        <taxon>Dikarya</taxon>
        <taxon>Ascomycota</taxon>
        <taxon>Saccharomycotina</taxon>
        <taxon>Pichiomycetes</taxon>
        <taxon>Pichiales</taxon>
        <taxon>Pichiaceae</taxon>
        <taxon>Kuraishia</taxon>
    </lineage>
</organism>
<proteinExistence type="predicted"/>
<dbReference type="Proteomes" id="UP000019384">
    <property type="component" value="Unassembled WGS sequence"/>
</dbReference>